<keyword evidence="2" id="KW-1185">Reference proteome</keyword>
<comment type="caution">
    <text evidence="1">The sequence shown here is derived from an EMBL/GenBank/DDBJ whole genome shotgun (WGS) entry which is preliminary data.</text>
</comment>
<gene>
    <name evidence="1" type="ORF">Patl1_31552</name>
</gene>
<evidence type="ECO:0000313" key="2">
    <source>
        <dbReference type="Proteomes" id="UP001164250"/>
    </source>
</evidence>
<organism evidence="1 2">
    <name type="scientific">Pistacia atlantica</name>
    <dbReference type="NCBI Taxonomy" id="434234"/>
    <lineage>
        <taxon>Eukaryota</taxon>
        <taxon>Viridiplantae</taxon>
        <taxon>Streptophyta</taxon>
        <taxon>Embryophyta</taxon>
        <taxon>Tracheophyta</taxon>
        <taxon>Spermatophyta</taxon>
        <taxon>Magnoliopsida</taxon>
        <taxon>eudicotyledons</taxon>
        <taxon>Gunneridae</taxon>
        <taxon>Pentapetalae</taxon>
        <taxon>rosids</taxon>
        <taxon>malvids</taxon>
        <taxon>Sapindales</taxon>
        <taxon>Anacardiaceae</taxon>
        <taxon>Pistacia</taxon>
    </lineage>
</organism>
<evidence type="ECO:0000313" key="1">
    <source>
        <dbReference type="EMBL" id="KAJ0088033.1"/>
    </source>
</evidence>
<reference evidence="2" key="1">
    <citation type="journal article" date="2023" name="G3 (Bethesda)">
        <title>Genome assembly and association tests identify interacting loci associated with vigor, precocity, and sex in interspecific pistachio rootstocks.</title>
        <authorList>
            <person name="Palmer W."/>
            <person name="Jacygrad E."/>
            <person name="Sagayaradj S."/>
            <person name="Cavanaugh K."/>
            <person name="Han R."/>
            <person name="Bertier L."/>
            <person name="Beede B."/>
            <person name="Kafkas S."/>
            <person name="Golino D."/>
            <person name="Preece J."/>
            <person name="Michelmore R."/>
        </authorList>
    </citation>
    <scope>NUCLEOTIDE SEQUENCE [LARGE SCALE GENOMIC DNA]</scope>
</reference>
<name>A0ACC1AN16_9ROSI</name>
<dbReference type="Proteomes" id="UP001164250">
    <property type="component" value="Chromosome 9"/>
</dbReference>
<accession>A0ACC1AN16</accession>
<dbReference type="EMBL" id="CM047905">
    <property type="protein sequence ID" value="KAJ0088033.1"/>
    <property type="molecule type" value="Genomic_DNA"/>
</dbReference>
<protein>
    <submittedName>
        <fullName evidence="1">Uncharacterized protein</fullName>
    </submittedName>
</protein>
<proteinExistence type="predicted"/>
<sequence>MDKNVILAVFLLFFIVSDVSNAKFRHLAAVDPNDNSATTQVSGANKPVEAGNKKKPEAVGSPSQLDSKELNKRDLVSPPPPNETTDNIKSSNTADSVNPTVQNKTIDNPNGSNDTDNSKNSNVKDSSMSHPDKEKSMNNSSDTAVSTQVKGTDNGKNGGMDREKNGGADNGKKDGTDSSKDVTDNGKKDGTDGGKKGGTDSGKKDGTDIRKEGTDSGKDGKDSGKKDKTKENNNEDKRDSESGVDETCLGLPNRCSDMSGLIACIKSFDTGSRNWTVLVQNEGEKTLRVNLTVPTAAENPLKQLEISKHKTDKIIISSAVGKSSKVIFNTGSGECVLHMNSVKSGEKFFVYLPSYDNLLSPINGAYFLILSVLIFGGTWACCKLRKRRRHDGVPYQELEMGLPESASATNVETAEGWDEVWDDDWDDNNAVKSPAAPHMGNISANGLTSRSTTKDGWEHDWDD</sequence>